<sequence length="463" mass="50214">MTRYLLVSRSAEYESRLRRLLRARLQVVPGEYVTFGPDSVMGQVERSPRIALLGPLLSYEETKSLTGALAETYPGIGLIVVREQRSDLEDWVDGMEIHAVLSPEAADGTTEALLTRLDDWLVASGRMSEITAEEVAAEERREEIAGVFALMSPAVEEDSTPSFLVDRPGPDRAGETAVEPPLAEPEPEPEPEVEPEPEWVLPPIGEGVRSEIIVVAAPKGGQGKTTTAMNLAAGLAEVHPNSVVLVDADVQFGDIANALDLRPQYSLSDVVGVGEDEVAMKALLTRHNDDFFVVAAPPSPELADQIPPAALAALLRRLAGMFRFVVVDTTPGLGEHTLASLEEATDGVFVTNMTVPSLRALRKEFELLVALNLLPVNRHIVLNFVEKNTGLLPKDAERILGAQIDVEVPRSLGVVHASNAGTPLIHHDVRDPAARAIRTVVQRIEPDAIPTRKRIHRKARAAQ</sequence>
<dbReference type="EMBL" id="BAAAPW010000003">
    <property type="protein sequence ID" value="GAA2037157.1"/>
    <property type="molecule type" value="Genomic_DNA"/>
</dbReference>
<feature type="compositionally biased region" description="Acidic residues" evidence="1">
    <location>
        <begin position="185"/>
        <end position="197"/>
    </location>
</feature>
<organism evidence="3 4">
    <name type="scientific">Agromyces tropicus</name>
    <dbReference type="NCBI Taxonomy" id="555371"/>
    <lineage>
        <taxon>Bacteria</taxon>
        <taxon>Bacillati</taxon>
        <taxon>Actinomycetota</taxon>
        <taxon>Actinomycetes</taxon>
        <taxon>Micrococcales</taxon>
        <taxon>Microbacteriaceae</taxon>
        <taxon>Agromyces</taxon>
    </lineage>
</organism>
<reference evidence="3 4" key="1">
    <citation type="journal article" date="2019" name="Int. J. Syst. Evol. Microbiol.">
        <title>The Global Catalogue of Microorganisms (GCM) 10K type strain sequencing project: providing services to taxonomists for standard genome sequencing and annotation.</title>
        <authorList>
            <consortium name="The Broad Institute Genomics Platform"/>
            <consortium name="The Broad Institute Genome Sequencing Center for Infectious Disease"/>
            <person name="Wu L."/>
            <person name="Ma J."/>
        </authorList>
    </citation>
    <scope>NUCLEOTIDE SEQUENCE [LARGE SCALE GENOMIC DNA]</scope>
    <source>
        <strain evidence="3 4">JCM 15672</strain>
    </source>
</reference>
<evidence type="ECO:0000313" key="4">
    <source>
        <dbReference type="Proteomes" id="UP001501196"/>
    </source>
</evidence>
<dbReference type="Gene3D" id="3.40.50.300">
    <property type="entry name" value="P-loop containing nucleotide triphosphate hydrolases"/>
    <property type="match status" value="1"/>
</dbReference>
<gene>
    <name evidence="3" type="ORF">GCM10009819_22200</name>
</gene>
<feature type="domain" description="AAA" evidence="2">
    <location>
        <begin position="211"/>
        <end position="349"/>
    </location>
</feature>
<dbReference type="PANTHER" id="PTHR43384">
    <property type="entry name" value="SEPTUM SITE-DETERMINING PROTEIN MIND HOMOLOG, CHLOROPLASTIC-RELATED"/>
    <property type="match status" value="1"/>
</dbReference>
<protein>
    <recommendedName>
        <fullName evidence="2">AAA domain-containing protein</fullName>
    </recommendedName>
</protein>
<keyword evidence="4" id="KW-1185">Reference proteome</keyword>
<evidence type="ECO:0000313" key="3">
    <source>
        <dbReference type="EMBL" id="GAA2037157.1"/>
    </source>
</evidence>
<dbReference type="PANTHER" id="PTHR43384:SF13">
    <property type="entry name" value="SLR0110 PROTEIN"/>
    <property type="match status" value="1"/>
</dbReference>
<evidence type="ECO:0000256" key="1">
    <source>
        <dbReference type="SAM" id="MobiDB-lite"/>
    </source>
</evidence>
<dbReference type="InterPro" id="IPR025669">
    <property type="entry name" value="AAA_dom"/>
</dbReference>
<dbReference type="RefSeq" id="WP_344373424.1">
    <property type="nucleotide sequence ID" value="NZ_BAAAPW010000003.1"/>
</dbReference>
<dbReference type="SUPFAM" id="SSF52540">
    <property type="entry name" value="P-loop containing nucleoside triphosphate hydrolases"/>
    <property type="match status" value="1"/>
</dbReference>
<comment type="caution">
    <text evidence="3">The sequence shown here is derived from an EMBL/GenBank/DDBJ whole genome shotgun (WGS) entry which is preliminary data.</text>
</comment>
<evidence type="ECO:0000259" key="2">
    <source>
        <dbReference type="Pfam" id="PF13614"/>
    </source>
</evidence>
<dbReference type="InterPro" id="IPR050625">
    <property type="entry name" value="ParA/MinD_ATPase"/>
</dbReference>
<dbReference type="InterPro" id="IPR027417">
    <property type="entry name" value="P-loop_NTPase"/>
</dbReference>
<dbReference type="Pfam" id="PF13614">
    <property type="entry name" value="AAA_31"/>
    <property type="match status" value="1"/>
</dbReference>
<dbReference type="Proteomes" id="UP001501196">
    <property type="component" value="Unassembled WGS sequence"/>
</dbReference>
<accession>A0ABN2UJL1</accession>
<proteinExistence type="predicted"/>
<name>A0ABN2UJL1_9MICO</name>
<feature type="region of interest" description="Disordered" evidence="1">
    <location>
        <begin position="158"/>
        <end position="197"/>
    </location>
</feature>